<dbReference type="OrthoDB" id="1262552at2"/>
<keyword evidence="3" id="KW-1185">Reference proteome</keyword>
<protein>
    <recommendedName>
        <fullName evidence="4">DoxX family protein</fullName>
    </recommendedName>
</protein>
<accession>A0A1B9A0V2</accession>
<evidence type="ECO:0000313" key="2">
    <source>
        <dbReference type="EMBL" id="OCA77496.1"/>
    </source>
</evidence>
<feature type="transmembrane region" description="Helical" evidence="1">
    <location>
        <begin position="76"/>
        <end position="96"/>
    </location>
</feature>
<feature type="transmembrane region" description="Helical" evidence="1">
    <location>
        <begin position="12"/>
        <end position="36"/>
    </location>
</feature>
<organism evidence="2 3">
    <name type="scientific">Chryseobacterium artocarpi</name>
    <dbReference type="NCBI Taxonomy" id="1414727"/>
    <lineage>
        <taxon>Bacteria</taxon>
        <taxon>Pseudomonadati</taxon>
        <taxon>Bacteroidota</taxon>
        <taxon>Flavobacteriia</taxon>
        <taxon>Flavobacteriales</taxon>
        <taxon>Weeksellaceae</taxon>
        <taxon>Chryseobacterium group</taxon>
        <taxon>Chryseobacterium</taxon>
    </lineage>
</organism>
<keyword evidence="1" id="KW-1133">Transmembrane helix</keyword>
<sequence length="132" mass="15226">MIVKILKIIAIIAFLLTQGIGQHSTLNIGIIFMAVYQFISDILNPEYGILWEGLGMIFLIGTFIVFLSCQKYKDRYLLTFCFIGLFIALIFLTEVYDPSNYKRIESWFIIPSLLFIVSSILSIILVFRNEIE</sequence>
<comment type="caution">
    <text evidence="2">The sequence shown here is derived from an EMBL/GenBank/DDBJ whole genome shotgun (WGS) entry which is preliminary data.</text>
</comment>
<evidence type="ECO:0008006" key="4">
    <source>
        <dbReference type="Google" id="ProtNLM"/>
    </source>
</evidence>
<evidence type="ECO:0000313" key="3">
    <source>
        <dbReference type="Proteomes" id="UP000092651"/>
    </source>
</evidence>
<dbReference type="RefSeq" id="WP_065393246.1">
    <property type="nucleotide sequence ID" value="NZ_MAYH01000001.1"/>
</dbReference>
<dbReference type="EMBL" id="MAYH01000001">
    <property type="protein sequence ID" value="OCA77496.1"/>
    <property type="molecule type" value="Genomic_DNA"/>
</dbReference>
<dbReference type="AlphaFoldDB" id="A0A1B9A0V2"/>
<dbReference type="Proteomes" id="UP000092651">
    <property type="component" value="Unassembled WGS sequence"/>
</dbReference>
<name>A0A1B9A0V2_9FLAO</name>
<keyword evidence="1" id="KW-0812">Transmembrane</keyword>
<reference evidence="2 3" key="1">
    <citation type="submission" date="2016-07" db="EMBL/GenBank/DDBJ databases">
        <authorList>
            <person name="Jeong J.-J."/>
            <person name="Kim D.W."/>
            <person name="Sang M.K."/>
            <person name="Choi I.-G."/>
            <person name="Kim K.D."/>
        </authorList>
    </citation>
    <scope>NUCLEOTIDE SEQUENCE [LARGE SCALE GENOMIC DNA]</scope>
    <source>
        <strain evidence="2 3">UTM-3</strain>
    </source>
</reference>
<gene>
    <name evidence="2" type="ORF">BBI01_03355</name>
</gene>
<proteinExistence type="predicted"/>
<evidence type="ECO:0000256" key="1">
    <source>
        <dbReference type="SAM" id="Phobius"/>
    </source>
</evidence>
<feature type="transmembrane region" description="Helical" evidence="1">
    <location>
        <begin position="108"/>
        <end position="127"/>
    </location>
</feature>
<keyword evidence="1" id="KW-0472">Membrane</keyword>
<feature type="transmembrane region" description="Helical" evidence="1">
    <location>
        <begin position="48"/>
        <end position="69"/>
    </location>
</feature>